<dbReference type="EMBL" id="MU275939">
    <property type="protein sequence ID" value="KAI0045889.1"/>
    <property type="molecule type" value="Genomic_DNA"/>
</dbReference>
<accession>A0ACB8RNZ4</accession>
<comment type="caution">
    <text evidence="1">The sequence shown here is derived from an EMBL/GenBank/DDBJ whole genome shotgun (WGS) entry which is preliminary data.</text>
</comment>
<name>A0ACB8RNZ4_9AGAM</name>
<protein>
    <submittedName>
        <fullName evidence="1">Uncharacterized protein</fullName>
    </submittedName>
</protein>
<reference evidence="1" key="2">
    <citation type="journal article" date="2022" name="New Phytol.">
        <title>Evolutionary transition to the ectomycorrhizal habit in the genomes of a hyperdiverse lineage of mushroom-forming fungi.</title>
        <authorList>
            <person name="Looney B."/>
            <person name="Miyauchi S."/>
            <person name="Morin E."/>
            <person name="Drula E."/>
            <person name="Courty P.E."/>
            <person name="Kohler A."/>
            <person name="Kuo A."/>
            <person name="LaButti K."/>
            <person name="Pangilinan J."/>
            <person name="Lipzen A."/>
            <person name="Riley R."/>
            <person name="Andreopoulos W."/>
            <person name="He G."/>
            <person name="Johnson J."/>
            <person name="Nolan M."/>
            <person name="Tritt A."/>
            <person name="Barry K.W."/>
            <person name="Grigoriev I.V."/>
            <person name="Nagy L.G."/>
            <person name="Hibbett D."/>
            <person name="Henrissat B."/>
            <person name="Matheny P.B."/>
            <person name="Labbe J."/>
            <person name="Martin F.M."/>
        </authorList>
    </citation>
    <scope>NUCLEOTIDE SEQUENCE</scope>
    <source>
        <strain evidence="1">FP105234-sp</strain>
    </source>
</reference>
<sequence length="348" mass="38332">MTDWNDPAVLTKDYLAFVKLIHTLGGVYIWEFVSNLDFEWDIYKGRRSYRWSLWKSSDGGGVQLYIGCRLTALAAVIAMFVGFDVTSKINCTGQAVSTFLFGYLAFICASALIVLRVGAIWEWNRLVVVIACLAWSANAAFGIRSAVISRAAWNVAGNTCIVLHTERSKDNILTTLATDSVLLVLMLVGLMRWHRAGLNGGIFGLLLNQGLLWVLVVTLAEVPSTVFILLNFNAPWNLMFQVPELIIMAIGASRIYRGLLDYSSIDDLQSRRRVPASPARDSAVPPTPRQPGHHSAVVFLAQAESGATDMSNFDEDHAKRGPIHIDEEMGLQRSKIERASSRSSSAAP</sequence>
<dbReference type="Proteomes" id="UP000814033">
    <property type="component" value="Unassembled WGS sequence"/>
</dbReference>
<keyword evidence="2" id="KW-1185">Reference proteome</keyword>
<evidence type="ECO:0000313" key="1">
    <source>
        <dbReference type="EMBL" id="KAI0045889.1"/>
    </source>
</evidence>
<organism evidence="1 2">
    <name type="scientific">Auriscalpium vulgare</name>
    <dbReference type="NCBI Taxonomy" id="40419"/>
    <lineage>
        <taxon>Eukaryota</taxon>
        <taxon>Fungi</taxon>
        <taxon>Dikarya</taxon>
        <taxon>Basidiomycota</taxon>
        <taxon>Agaricomycotina</taxon>
        <taxon>Agaricomycetes</taxon>
        <taxon>Russulales</taxon>
        <taxon>Auriscalpiaceae</taxon>
        <taxon>Auriscalpium</taxon>
    </lineage>
</organism>
<proteinExistence type="predicted"/>
<evidence type="ECO:0000313" key="2">
    <source>
        <dbReference type="Proteomes" id="UP000814033"/>
    </source>
</evidence>
<reference evidence="1" key="1">
    <citation type="submission" date="2021-02" db="EMBL/GenBank/DDBJ databases">
        <authorList>
            <consortium name="DOE Joint Genome Institute"/>
            <person name="Ahrendt S."/>
            <person name="Looney B.P."/>
            <person name="Miyauchi S."/>
            <person name="Morin E."/>
            <person name="Drula E."/>
            <person name="Courty P.E."/>
            <person name="Chicoki N."/>
            <person name="Fauchery L."/>
            <person name="Kohler A."/>
            <person name="Kuo A."/>
            <person name="Labutti K."/>
            <person name="Pangilinan J."/>
            <person name="Lipzen A."/>
            <person name="Riley R."/>
            <person name="Andreopoulos W."/>
            <person name="He G."/>
            <person name="Johnson J."/>
            <person name="Barry K.W."/>
            <person name="Grigoriev I.V."/>
            <person name="Nagy L."/>
            <person name="Hibbett D."/>
            <person name="Henrissat B."/>
            <person name="Matheny P.B."/>
            <person name="Labbe J."/>
            <person name="Martin F."/>
        </authorList>
    </citation>
    <scope>NUCLEOTIDE SEQUENCE</scope>
    <source>
        <strain evidence="1">FP105234-sp</strain>
    </source>
</reference>
<gene>
    <name evidence="1" type="ORF">FA95DRAFT_1607338</name>
</gene>